<feature type="compositionally biased region" description="Polar residues" evidence="1">
    <location>
        <begin position="397"/>
        <end position="409"/>
    </location>
</feature>
<feature type="compositionally biased region" description="Low complexity" evidence="1">
    <location>
        <begin position="438"/>
        <end position="475"/>
    </location>
</feature>
<feature type="compositionally biased region" description="Polar residues" evidence="1">
    <location>
        <begin position="485"/>
        <end position="495"/>
    </location>
</feature>
<keyword evidence="2" id="KW-0472">Membrane</keyword>
<proteinExistence type="predicted"/>
<keyword evidence="2" id="KW-1133">Transmembrane helix</keyword>
<feature type="region of interest" description="Disordered" evidence="1">
    <location>
        <begin position="105"/>
        <end position="579"/>
    </location>
</feature>
<feature type="compositionally biased region" description="Basic and acidic residues" evidence="1">
    <location>
        <begin position="334"/>
        <end position="350"/>
    </location>
</feature>
<name>A0ABR1MDM4_9PEZI</name>
<evidence type="ECO:0000313" key="3">
    <source>
        <dbReference type="EMBL" id="KAK7546613.1"/>
    </source>
</evidence>
<evidence type="ECO:0000256" key="2">
    <source>
        <dbReference type="SAM" id="Phobius"/>
    </source>
</evidence>
<feature type="compositionally biased region" description="Basic and acidic residues" evidence="1">
    <location>
        <begin position="359"/>
        <end position="374"/>
    </location>
</feature>
<feature type="compositionally biased region" description="Pro residues" evidence="1">
    <location>
        <begin position="199"/>
        <end position="208"/>
    </location>
</feature>
<keyword evidence="2" id="KW-0812">Transmembrane</keyword>
<feature type="compositionally biased region" description="Pro residues" evidence="1">
    <location>
        <begin position="179"/>
        <end position="189"/>
    </location>
</feature>
<feature type="compositionally biased region" description="Pro residues" evidence="1">
    <location>
        <begin position="319"/>
        <end position="330"/>
    </location>
</feature>
<evidence type="ECO:0000256" key="1">
    <source>
        <dbReference type="SAM" id="MobiDB-lite"/>
    </source>
</evidence>
<keyword evidence="4" id="KW-1185">Reference proteome</keyword>
<dbReference type="Proteomes" id="UP001365128">
    <property type="component" value="Unassembled WGS sequence"/>
</dbReference>
<feature type="compositionally biased region" description="Basic and acidic residues" evidence="1">
    <location>
        <begin position="415"/>
        <end position="434"/>
    </location>
</feature>
<protein>
    <submittedName>
        <fullName evidence="3">Uncharacterized protein</fullName>
    </submittedName>
</protein>
<comment type="caution">
    <text evidence="3">The sequence shown here is derived from an EMBL/GenBank/DDBJ whole genome shotgun (WGS) entry which is preliminary data.</text>
</comment>
<feature type="compositionally biased region" description="Pro residues" evidence="1">
    <location>
        <begin position="113"/>
        <end position="132"/>
    </location>
</feature>
<feature type="compositionally biased region" description="Basic and acidic residues" evidence="1">
    <location>
        <begin position="518"/>
        <end position="534"/>
    </location>
</feature>
<dbReference type="EMBL" id="JBBPDW010000014">
    <property type="protein sequence ID" value="KAK7546613.1"/>
    <property type="molecule type" value="Genomic_DNA"/>
</dbReference>
<sequence length="691" mass="73263">MPTVALPPRELTAGWKTYTRSSPSASPIALAITRSFGTYTTTILRDFSTPATTSAAAVESTQNAHSAGHPSRTGIVVAVLFSVLALFSIIVLLFYCCRQPRHPPKSWCESNSPSPPSSPLPDPILPPAPPVRHSPRAAETPSRNDAGSAHSGGATQPPRRPNQNGGPRPTEGSSIAISPPLPAGQPNSPPSRSSHHPEPLAPPTPNPPAHGRGATTVQGETSRPRATTASFGRSPPASNRHSHAQETRPVPTKAPVLPSHEASASNRGVASRQTHSDSHTAVPTATSTLRASNHGTNTGNIPALPELPVGNHQDDLVPPQAPAVPRPVPPKSESGGRHEKNTNGHSDKAVVQDGEMQADEGRPQVHPAEKEVLVVEKPSSSSPEKPDPEEPAPISATPPNRKSGQSSPARSEGSAQKRDEQPRVPRPEETRDISKATASVQGSSPRSPSSAQSKSSSRSKSSHGSKNTARSQSSSESKKSVESNAPKSATASQNPSQPPSIRSEGSEAREAPALASSSRDHPGPAHSARSESSSRSRSSRTRSTNEEPQEQTYAPIHQSPEAMSPMASPARSVDSTGRVFVTAPEVPEAHERAAHRRKVITFKLDERAPQSRAGRSLWTIPSLEIEDRSGYHFSRPAPGRKKKKQANRQNRPAGLDADVGDDHVPDLDDEEMFAKLDRLNFLAGRTGGRFL</sequence>
<evidence type="ECO:0000313" key="4">
    <source>
        <dbReference type="Proteomes" id="UP001365128"/>
    </source>
</evidence>
<feature type="compositionally biased region" description="Polar residues" evidence="1">
    <location>
        <begin position="262"/>
        <end position="300"/>
    </location>
</feature>
<organism evidence="3 4">
    <name type="scientific">Phyllosticta citricarpa</name>
    <dbReference type="NCBI Taxonomy" id="55181"/>
    <lineage>
        <taxon>Eukaryota</taxon>
        <taxon>Fungi</taxon>
        <taxon>Dikarya</taxon>
        <taxon>Ascomycota</taxon>
        <taxon>Pezizomycotina</taxon>
        <taxon>Dothideomycetes</taxon>
        <taxon>Dothideomycetes incertae sedis</taxon>
        <taxon>Botryosphaeriales</taxon>
        <taxon>Phyllostictaceae</taxon>
        <taxon>Phyllosticta</taxon>
    </lineage>
</organism>
<gene>
    <name evidence="3" type="ORF">IWX46DRAFT_74996</name>
</gene>
<feature type="compositionally biased region" description="Polar residues" evidence="1">
    <location>
        <begin position="215"/>
        <end position="239"/>
    </location>
</feature>
<feature type="region of interest" description="Disordered" evidence="1">
    <location>
        <begin position="628"/>
        <end position="663"/>
    </location>
</feature>
<accession>A0ABR1MDM4</accession>
<reference evidence="3 4" key="1">
    <citation type="submission" date="2024-04" db="EMBL/GenBank/DDBJ databases">
        <title>Phyllosticta paracitricarpa is synonymous to the EU quarantine fungus P. citricarpa based on phylogenomic analyses.</title>
        <authorList>
            <consortium name="Lawrence Berkeley National Laboratory"/>
            <person name="Van Ingen-Buijs V.A."/>
            <person name="Van Westerhoven A.C."/>
            <person name="Haridas S."/>
            <person name="Skiadas P."/>
            <person name="Martin F."/>
            <person name="Groenewald J.Z."/>
            <person name="Crous P.W."/>
            <person name="Seidl M.F."/>
        </authorList>
    </citation>
    <scope>NUCLEOTIDE SEQUENCE [LARGE SCALE GENOMIC DNA]</scope>
    <source>
        <strain evidence="3 4">CBS 122670</strain>
    </source>
</reference>
<feature type="transmembrane region" description="Helical" evidence="2">
    <location>
        <begin position="75"/>
        <end position="95"/>
    </location>
</feature>